<evidence type="ECO:0000313" key="1">
    <source>
        <dbReference type="EMBL" id="RHY41890.1"/>
    </source>
</evidence>
<name>A0A3R6ZEW4_APHAT</name>
<evidence type="ECO:0000313" key="2">
    <source>
        <dbReference type="Proteomes" id="UP000283543"/>
    </source>
</evidence>
<dbReference type="VEuPathDB" id="FungiDB:H257_00130"/>
<gene>
    <name evidence="1" type="ORF">DYB34_010339</name>
</gene>
<dbReference type="Gene3D" id="1.10.8.60">
    <property type="match status" value="1"/>
</dbReference>
<sequence>MRQCTTHDEFVQQHVVVVATTTASTLLDPSILRPGYAVLLAWMSARRAALTNLVAGTPVATDHQSTEALVAALTDRSEGATIGQLHAIFQEAAMLSLRESIDVTEIRAAALERACCQVVSDACRV</sequence>
<dbReference type="AlphaFoldDB" id="A0A3R6ZEW4"/>
<protein>
    <submittedName>
        <fullName evidence="1">Uncharacterized protein</fullName>
    </submittedName>
</protein>
<dbReference type="Proteomes" id="UP000283543">
    <property type="component" value="Unassembled WGS sequence"/>
</dbReference>
<dbReference type="InterPro" id="IPR027417">
    <property type="entry name" value="P-loop_NTPase"/>
</dbReference>
<dbReference type="Gene3D" id="3.40.50.300">
    <property type="entry name" value="P-loop containing nucleotide triphosphate hydrolases"/>
    <property type="match status" value="1"/>
</dbReference>
<accession>A0A3R6ZEW4</accession>
<organism evidence="1 2">
    <name type="scientific">Aphanomyces astaci</name>
    <name type="common">Crayfish plague agent</name>
    <dbReference type="NCBI Taxonomy" id="112090"/>
    <lineage>
        <taxon>Eukaryota</taxon>
        <taxon>Sar</taxon>
        <taxon>Stramenopiles</taxon>
        <taxon>Oomycota</taxon>
        <taxon>Saprolegniomycetes</taxon>
        <taxon>Saprolegniales</taxon>
        <taxon>Verrucalvaceae</taxon>
        <taxon>Aphanomyces</taxon>
    </lineage>
</organism>
<dbReference type="EMBL" id="QUTB01008668">
    <property type="protein sequence ID" value="RHY41890.1"/>
    <property type="molecule type" value="Genomic_DNA"/>
</dbReference>
<proteinExistence type="predicted"/>
<reference evidence="1 2" key="1">
    <citation type="submission" date="2018-08" db="EMBL/GenBank/DDBJ databases">
        <title>Aphanomyces genome sequencing and annotation.</title>
        <authorList>
            <person name="Minardi D."/>
            <person name="Oidtmann B."/>
            <person name="Van Der Giezen M."/>
            <person name="Studholme D.J."/>
        </authorList>
    </citation>
    <scope>NUCLEOTIDE SEQUENCE [LARGE SCALE GENOMIC DNA]</scope>
    <source>
        <strain evidence="1 2">Si</strain>
    </source>
</reference>
<comment type="caution">
    <text evidence="1">The sequence shown here is derived from an EMBL/GenBank/DDBJ whole genome shotgun (WGS) entry which is preliminary data.</text>
</comment>